<name>A0A0F0LBI5_9MICO</name>
<gene>
    <name evidence="1" type="primary">actIII_1</name>
    <name evidence="1" type="ORF">RS83_00631</name>
</gene>
<dbReference type="OrthoDB" id="9799818at2"/>
<dbReference type="PANTHER" id="PTHR43431:SF7">
    <property type="entry name" value="OXIDOREDUCTASE, SHORT CHAIN DEHYDROGENASE_REDUCTASE FAMILY (AFU_ORTHOLOGUE AFUA_5G14000)"/>
    <property type="match status" value="1"/>
</dbReference>
<protein>
    <submittedName>
        <fullName evidence="1">Putative ketoacyl reductase</fullName>
        <ecNumber evidence="1">1.3.1.-</ecNumber>
    </submittedName>
</protein>
<reference evidence="1 2" key="1">
    <citation type="submission" date="2015-02" db="EMBL/GenBank/DDBJ databases">
        <title>Draft genome sequences of ten Microbacterium spp. with emphasis on heavy metal contaminated environments.</title>
        <authorList>
            <person name="Corretto E."/>
        </authorList>
    </citation>
    <scope>NUCLEOTIDE SEQUENCE [LARGE SCALE GENOMIC DNA]</scope>
    <source>
        <strain evidence="1 2">BEL4b</strain>
    </source>
</reference>
<proteinExistence type="predicted"/>
<sequence length="221" mass="22804">MPLITIIGAGSGLGIEIARAFGHEGFDVALVARTQSKLDTLVQTLESEGIHARGFTADVSAPATITTALAAIKAELGPIDVLEFSPADRTLAPADVLEVTAENLQPQIDFYIGGALSAVGAVLPDMIAAGTGTVLITTGGGSINPRPAFGSIGIATAGLRNWTLNLHNALSDKGVYVAYIAISALIGAGHPDAEPAVIAKAYVDLYNARQDPELYYVVDDH</sequence>
<dbReference type="InterPro" id="IPR036291">
    <property type="entry name" value="NAD(P)-bd_dom_sf"/>
</dbReference>
<dbReference type="RefSeq" id="WP_045278068.1">
    <property type="nucleotide sequence ID" value="NZ_JYIW01000018.1"/>
</dbReference>
<evidence type="ECO:0000313" key="2">
    <source>
        <dbReference type="Proteomes" id="UP000033640"/>
    </source>
</evidence>
<keyword evidence="1" id="KW-0560">Oxidoreductase</keyword>
<organism evidence="1 2">
    <name type="scientific">Microbacterium oxydans</name>
    <dbReference type="NCBI Taxonomy" id="82380"/>
    <lineage>
        <taxon>Bacteria</taxon>
        <taxon>Bacillati</taxon>
        <taxon>Actinomycetota</taxon>
        <taxon>Actinomycetes</taxon>
        <taxon>Micrococcales</taxon>
        <taxon>Microbacteriaceae</taxon>
        <taxon>Microbacterium</taxon>
    </lineage>
</organism>
<dbReference type="PANTHER" id="PTHR43431">
    <property type="entry name" value="OXIDOREDUCTASE, SHORT CHAIN DEHYDROGENASE/REDUCTASE FAMILY (AFU_ORTHOLOGUE AFUA_5G14000)"/>
    <property type="match status" value="1"/>
</dbReference>
<dbReference type="EMBL" id="JYIW01000018">
    <property type="protein sequence ID" value="KJL30562.1"/>
    <property type="molecule type" value="Genomic_DNA"/>
</dbReference>
<comment type="caution">
    <text evidence="1">The sequence shown here is derived from an EMBL/GenBank/DDBJ whole genome shotgun (WGS) entry which is preliminary data.</text>
</comment>
<dbReference type="Gene3D" id="3.40.50.720">
    <property type="entry name" value="NAD(P)-binding Rossmann-like Domain"/>
    <property type="match status" value="1"/>
</dbReference>
<accession>A0A0F0LBI5</accession>
<dbReference type="Pfam" id="PF00106">
    <property type="entry name" value="adh_short"/>
    <property type="match status" value="1"/>
</dbReference>
<dbReference type="SUPFAM" id="SSF51735">
    <property type="entry name" value="NAD(P)-binding Rossmann-fold domains"/>
    <property type="match status" value="1"/>
</dbReference>
<dbReference type="InterPro" id="IPR002347">
    <property type="entry name" value="SDR_fam"/>
</dbReference>
<dbReference type="Proteomes" id="UP000033640">
    <property type="component" value="Unassembled WGS sequence"/>
</dbReference>
<evidence type="ECO:0000313" key="1">
    <source>
        <dbReference type="EMBL" id="KJL30562.1"/>
    </source>
</evidence>
<dbReference type="GO" id="GO:0016491">
    <property type="term" value="F:oxidoreductase activity"/>
    <property type="evidence" value="ECO:0007669"/>
    <property type="project" value="UniProtKB-KW"/>
</dbReference>
<dbReference type="AlphaFoldDB" id="A0A0F0LBI5"/>
<dbReference type="PATRIC" id="fig|82380.11.peg.650"/>
<dbReference type="EC" id="1.3.1.-" evidence="1"/>